<evidence type="ECO:0000313" key="3">
    <source>
        <dbReference type="Proteomes" id="UP000886805"/>
    </source>
</evidence>
<feature type="transmembrane region" description="Helical" evidence="1">
    <location>
        <begin position="49"/>
        <end position="68"/>
    </location>
</feature>
<proteinExistence type="predicted"/>
<accession>A0A9D2BCY4</accession>
<comment type="caution">
    <text evidence="2">The sequence shown here is derived from an EMBL/GenBank/DDBJ whole genome shotgun (WGS) entry which is preliminary data.</text>
</comment>
<dbReference type="EMBL" id="DXEQ01000031">
    <property type="protein sequence ID" value="HIX71606.1"/>
    <property type="molecule type" value="Genomic_DNA"/>
</dbReference>
<name>A0A9D2BCY4_9FIRM</name>
<gene>
    <name evidence="2" type="ORF">H9849_01155</name>
</gene>
<evidence type="ECO:0000313" key="2">
    <source>
        <dbReference type="EMBL" id="HIX71606.1"/>
    </source>
</evidence>
<evidence type="ECO:0000256" key="1">
    <source>
        <dbReference type="SAM" id="Phobius"/>
    </source>
</evidence>
<keyword evidence="1" id="KW-1133">Transmembrane helix</keyword>
<dbReference type="AlphaFoldDB" id="A0A9D2BCY4"/>
<protein>
    <submittedName>
        <fullName evidence="2">Uncharacterized protein</fullName>
    </submittedName>
</protein>
<feature type="non-terminal residue" evidence="2">
    <location>
        <position position="1"/>
    </location>
</feature>
<sequence>EPAETACPSLHLPRNDTSAYSINKKRTDILHILEKKQIFFLPYENVCKLFSILLYPLSYFIGLILPLFG</sequence>
<organism evidence="2 3">
    <name type="scientific">Candidatus Anaerobutyricum stercoripullorum</name>
    <dbReference type="NCBI Taxonomy" id="2838456"/>
    <lineage>
        <taxon>Bacteria</taxon>
        <taxon>Bacillati</taxon>
        <taxon>Bacillota</taxon>
        <taxon>Clostridia</taxon>
        <taxon>Lachnospirales</taxon>
        <taxon>Lachnospiraceae</taxon>
        <taxon>Anaerobutyricum</taxon>
    </lineage>
</organism>
<reference evidence="2" key="1">
    <citation type="journal article" date="2021" name="PeerJ">
        <title>Extensive microbial diversity within the chicken gut microbiome revealed by metagenomics and culture.</title>
        <authorList>
            <person name="Gilroy R."/>
            <person name="Ravi A."/>
            <person name="Getino M."/>
            <person name="Pursley I."/>
            <person name="Horton D.L."/>
            <person name="Alikhan N.F."/>
            <person name="Baker D."/>
            <person name="Gharbi K."/>
            <person name="Hall N."/>
            <person name="Watson M."/>
            <person name="Adriaenssens E.M."/>
            <person name="Foster-Nyarko E."/>
            <person name="Jarju S."/>
            <person name="Secka A."/>
            <person name="Antonio M."/>
            <person name="Oren A."/>
            <person name="Chaudhuri R.R."/>
            <person name="La Ragione R."/>
            <person name="Hildebrand F."/>
            <person name="Pallen M.J."/>
        </authorList>
    </citation>
    <scope>NUCLEOTIDE SEQUENCE</scope>
    <source>
        <strain evidence="2">ChiSxjej3B15-1167</strain>
    </source>
</reference>
<keyword evidence="1" id="KW-0472">Membrane</keyword>
<dbReference type="Proteomes" id="UP000886805">
    <property type="component" value="Unassembled WGS sequence"/>
</dbReference>
<reference evidence="2" key="2">
    <citation type="submission" date="2021-04" db="EMBL/GenBank/DDBJ databases">
        <authorList>
            <person name="Gilroy R."/>
        </authorList>
    </citation>
    <scope>NUCLEOTIDE SEQUENCE</scope>
    <source>
        <strain evidence="2">ChiSxjej3B15-1167</strain>
    </source>
</reference>
<keyword evidence="1" id="KW-0812">Transmembrane</keyword>